<organism evidence="2 3">
    <name type="scientific">Macrophomina phaseolina</name>
    <dbReference type="NCBI Taxonomy" id="35725"/>
    <lineage>
        <taxon>Eukaryota</taxon>
        <taxon>Fungi</taxon>
        <taxon>Dikarya</taxon>
        <taxon>Ascomycota</taxon>
        <taxon>Pezizomycotina</taxon>
        <taxon>Dothideomycetes</taxon>
        <taxon>Dothideomycetes incertae sedis</taxon>
        <taxon>Botryosphaeriales</taxon>
        <taxon>Botryosphaeriaceae</taxon>
        <taxon>Macrophomina</taxon>
    </lineage>
</organism>
<comment type="caution">
    <text evidence="2">The sequence shown here is derived from an EMBL/GenBank/DDBJ whole genome shotgun (WGS) entry which is preliminary data.</text>
</comment>
<dbReference type="EMBL" id="JAGTJR010000036">
    <property type="protein sequence ID" value="KAH7036327.1"/>
    <property type="molecule type" value="Genomic_DNA"/>
</dbReference>
<evidence type="ECO:0000256" key="1">
    <source>
        <dbReference type="SAM" id="SignalP"/>
    </source>
</evidence>
<keyword evidence="3" id="KW-1185">Reference proteome</keyword>
<name>A0ABQ8FYR6_9PEZI</name>
<feature type="chain" id="PRO_5047087902" description="Secreted protein" evidence="1">
    <location>
        <begin position="28"/>
        <end position="73"/>
    </location>
</feature>
<gene>
    <name evidence="2" type="ORF">B0J12DRAFT_678907</name>
</gene>
<sequence>MVLTRAGAPRLWSSMLILCGCIRCNSRAWTVPQGTVVGETHEQAGCVCDRAPRFVLCRIRSRYNQGRVALIRR</sequence>
<accession>A0ABQ8FYR6</accession>
<evidence type="ECO:0000313" key="3">
    <source>
        <dbReference type="Proteomes" id="UP000774617"/>
    </source>
</evidence>
<keyword evidence="1" id="KW-0732">Signal</keyword>
<feature type="signal peptide" evidence="1">
    <location>
        <begin position="1"/>
        <end position="27"/>
    </location>
</feature>
<protein>
    <recommendedName>
        <fullName evidence="4">Secreted protein</fullName>
    </recommendedName>
</protein>
<dbReference type="PROSITE" id="PS51257">
    <property type="entry name" value="PROKAR_LIPOPROTEIN"/>
    <property type="match status" value="1"/>
</dbReference>
<dbReference type="Proteomes" id="UP000774617">
    <property type="component" value="Unassembled WGS sequence"/>
</dbReference>
<proteinExistence type="predicted"/>
<evidence type="ECO:0000313" key="2">
    <source>
        <dbReference type="EMBL" id="KAH7036327.1"/>
    </source>
</evidence>
<evidence type="ECO:0008006" key="4">
    <source>
        <dbReference type="Google" id="ProtNLM"/>
    </source>
</evidence>
<reference evidence="2 3" key="1">
    <citation type="journal article" date="2021" name="Nat. Commun.">
        <title>Genetic determinants of endophytism in the Arabidopsis root mycobiome.</title>
        <authorList>
            <person name="Mesny F."/>
            <person name="Miyauchi S."/>
            <person name="Thiergart T."/>
            <person name="Pickel B."/>
            <person name="Atanasova L."/>
            <person name="Karlsson M."/>
            <person name="Huettel B."/>
            <person name="Barry K.W."/>
            <person name="Haridas S."/>
            <person name="Chen C."/>
            <person name="Bauer D."/>
            <person name="Andreopoulos W."/>
            <person name="Pangilinan J."/>
            <person name="LaButti K."/>
            <person name="Riley R."/>
            <person name="Lipzen A."/>
            <person name="Clum A."/>
            <person name="Drula E."/>
            <person name="Henrissat B."/>
            <person name="Kohler A."/>
            <person name="Grigoriev I.V."/>
            <person name="Martin F.M."/>
            <person name="Hacquard S."/>
        </authorList>
    </citation>
    <scope>NUCLEOTIDE SEQUENCE [LARGE SCALE GENOMIC DNA]</scope>
    <source>
        <strain evidence="2 3">MPI-SDFR-AT-0080</strain>
    </source>
</reference>